<evidence type="ECO:0000313" key="2">
    <source>
        <dbReference type="Proteomes" id="UP000278983"/>
    </source>
</evidence>
<name>A0A432LGW8_9BACT</name>
<comment type="caution">
    <text evidence="1">The sequence shown here is derived from an EMBL/GenBank/DDBJ whole genome shotgun (WGS) entry which is preliminary data.</text>
</comment>
<dbReference type="OrthoDB" id="1080645at2"/>
<reference evidence="1 2" key="1">
    <citation type="submission" date="2018-12" db="EMBL/GenBank/DDBJ databases">
        <title>Genome sequencing of Prevotella sp. KCOM 3155 (= JS262).</title>
        <authorList>
            <person name="Kook J.-K."/>
            <person name="Park S.-N."/>
            <person name="Lim Y.K."/>
        </authorList>
    </citation>
    <scope>NUCLEOTIDE SEQUENCE [LARGE SCALE GENOMIC DNA]</scope>
    <source>
        <strain evidence="1 2">KCOM 3155</strain>
    </source>
</reference>
<dbReference type="AlphaFoldDB" id="A0A432LGW8"/>
<dbReference type="EMBL" id="RYYU01000001">
    <property type="protein sequence ID" value="RUL58375.1"/>
    <property type="molecule type" value="Genomic_DNA"/>
</dbReference>
<gene>
    <name evidence="1" type="ORF">EHV08_00380</name>
</gene>
<sequence>MEENKTMTPISAVPSEYKTLKAISARKQQLLTGIRADNAKIGTLWKDLTTKHEQPTKGLKMADILNTGAGIFDGAMLGWKIYRKYYGFLNKFKKTDK</sequence>
<protein>
    <submittedName>
        <fullName evidence="1">Uncharacterized protein</fullName>
    </submittedName>
</protein>
<keyword evidence="2" id="KW-1185">Reference proteome</keyword>
<evidence type="ECO:0000313" key="1">
    <source>
        <dbReference type="EMBL" id="RUL58375.1"/>
    </source>
</evidence>
<proteinExistence type="predicted"/>
<accession>A0A432LGW8</accession>
<organism evidence="1 2">
    <name type="scientific">Prevotella koreensis</name>
    <dbReference type="NCBI Taxonomy" id="2490854"/>
    <lineage>
        <taxon>Bacteria</taxon>
        <taxon>Pseudomonadati</taxon>
        <taxon>Bacteroidota</taxon>
        <taxon>Bacteroidia</taxon>
        <taxon>Bacteroidales</taxon>
        <taxon>Prevotellaceae</taxon>
        <taxon>Prevotella</taxon>
    </lineage>
</organism>
<dbReference type="RefSeq" id="WP_126677479.1">
    <property type="nucleotide sequence ID" value="NZ_CAUTIM010000038.1"/>
</dbReference>
<dbReference type="Proteomes" id="UP000278983">
    <property type="component" value="Unassembled WGS sequence"/>
</dbReference>